<dbReference type="PANTHER" id="PTHR47326:SF1">
    <property type="entry name" value="HTH PSQ-TYPE DOMAIN-CONTAINING PROTEIN"/>
    <property type="match status" value="1"/>
</dbReference>
<dbReference type="PANTHER" id="PTHR47326">
    <property type="entry name" value="TRANSPOSABLE ELEMENT TC3 TRANSPOSASE-LIKE PROTEIN"/>
    <property type="match status" value="1"/>
</dbReference>
<gene>
    <name evidence="1" type="ORF">NQ318_023659</name>
</gene>
<proteinExistence type="predicted"/>
<dbReference type="GO" id="GO:0003676">
    <property type="term" value="F:nucleic acid binding"/>
    <property type="evidence" value="ECO:0007669"/>
    <property type="project" value="InterPro"/>
</dbReference>
<evidence type="ECO:0000313" key="1">
    <source>
        <dbReference type="EMBL" id="KAJ8941693.1"/>
    </source>
</evidence>
<sequence>MKKYYYTTNNLAARQHPPHNVRPMTNYLNQKYNLWIGKNGPIHWPAKSPDLNPLDFFLWGTLKNNIYGEELSRDMSLCN</sequence>
<keyword evidence="2" id="KW-1185">Reference proteome</keyword>
<dbReference type="InterPro" id="IPR036397">
    <property type="entry name" value="RNaseH_sf"/>
</dbReference>
<dbReference type="Proteomes" id="UP001162162">
    <property type="component" value="Unassembled WGS sequence"/>
</dbReference>
<organism evidence="1 2">
    <name type="scientific">Aromia moschata</name>
    <dbReference type="NCBI Taxonomy" id="1265417"/>
    <lineage>
        <taxon>Eukaryota</taxon>
        <taxon>Metazoa</taxon>
        <taxon>Ecdysozoa</taxon>
        <taxon>Arthropoda</taxon>
        <taxon>Hexapoda</taxon>
        <taxon>Insecta</taxon>
        <taxon>Pterygota</taxon>
        <taxon>Neoptera</taxon>
        <taxon>Endopterygota</taxon>
        <taxon>Coleoptera</taxon>
        <taxon>Polyphaga</taxon>
        <taxon>Cucujiformia</taxon>
        <taxon>Chrysomeloidea</taxon>
        <taxon>Cerambycidae</taxon>
        <taxon>Cerambycinae</taxon>
        <taxon>Callichromatini</taxon>
        <taxon>Aromia</taxon>
    </lineage>
</organism>
<accession>A0AAV8XRK9</accession>
<dbReference type="Gene3D" id="3.30.420.10">
    <property type="entry name" value="Ribonuclease H-like superfamily/Ribonuclease H"/>
    <property type="match status" value="1"/>
</dbReference>
<comment type="caution">
    <text evidence="1">The sequence shown here is derived from an EMBL/GenBank/DDBJ whole genome shotgun (WGS) entry which is preliminary data.</text>
</comment>
<dbReference type="AlphaFoldDB" id="A0AAV8XRK9"/>
<reference evidence="1" key="1">
    <citation type="journal article" date="2023" name="Insect Mol. Biol.">
        <title>Genome sequencing provides insights into the evolution of gene families encoding plant cell wall-degrading enzymes in longhorned beetles.</title>
        <authorList>
            <person name="Shin N.R."/>
            <person name="Okamura Y."/>
            <person name="Kirsch R."/>
            <person name="Pauchet Y."/>
        </authorList>
    </citation>
    <scope>NUCLEOTIDE SEQUENCE</scope>
    <source>
        <strain evidence="1">AMC_N1</strain>
    </source>
</reference>
<evidence type="ECO:0000313" key="2">
    <source>
        <dbReference type="Proteomes" id="UP001162162"/>
    </source>
</evidence>
<name>A0AAV8XRK9_9CUCU</name>
<protein>
    <submittedName>
        <fullName evidence="1">Uncharacterized protein</fullName>
    </submittedName>
</protein>
<dbReference type="EMBL" id="JAPWTK010000358">
    <property type="protein sequence ID" value="KAJ8941693.1"/>
    <property type="molecule type" value="Genomic_DNA"/>
</dbReference>